<gene>
    <name evidence="1" type="ORF">SD70_09200</name>
</gene>
<protein>
    <submittedName>
        <fullName evidence="1">Uncharacterized protein</fullName>
    </submittedName>
</protein>
<organism evidence="1 2">
    <name type="scientific">Gordoniibacillus kamchatkensis</name>
    <dbReference type="NCBI Taxonomy" id="1590651"/>
    <lineage>
        <taxon>Bacteria</taxon>
        <taxon>Bacillati</taxon>
        <taxon>Bacillota</taxon>
        <taxon>Bacilli</taxon>
        <taxon>Bacillales</taxon>
        <taxon>Paenibacillaceae</taxon>
        <taxon>Gordoniibacillus</taxon>
    </lineage>
</organism>
<keyword evidence="2" id="KW-1185">Reference proteome</keyword>
<reference evidence="1 2" key="1">
    <citation type="submission" date="2014-12" db="EMBL/GenBank/DDBJ databases">
        <title>Draft genome sequence of Paenibacillus kamchatkensis strain B-2647.</title>
        <authorList>
            <person name="Karlyshev A.V."/>
            <person name="Kudryashova E.B."/>
        </authorList>
    </citation>
    <scope>NUCLEOTIDE SEQUENCE [LARGE SCALE GENOMIC DNA]</scope>
    <source>
        <strain evidence="1 2">VKM B-2647</strain>
    </source>
</reference>
<accession>A0ABR5ALF0</accession>
<proteinExistence type="predicted"/>
<dbReference type="Proteomes" id="UP000031967">
    <property type="component" value="Unassembled WGS sequence"/>
</dbReference>
<evidence type="ECO:0000313" key="1">
    <source>
        <dbReference type="EMBL" id="KIL41187.1"/>
    </source>
</evidence>
<comment type="caution">
    <text evidence="1">The sequence shown here is derived from an EMBL/GenBank/DDBJ whole genome shotgun (WGS) entry which is preliminary data.</text>
</comment>
<sequence>MNRTNAQRIAVATLAFGCALGGMYIGCGRTASAAAAPWQIGGALADAVATAYGAPGKESRSEAGTKRPDEEAPPIVSEAASLLGMDANALTEQLKAGKSIADVAQERGMSAQDLTARLLRLREARIDDAVKTGKLDAARAALMKQRMGEHLDYMVKEKGLLHHGTFRKSHGWKPNYEQLAAVLGVGKDELRSQLKAGKSLAEIAAAKGMSRDELVARLKEQMTPQLERWIDRKHPAAAEK</sequence>
<name>A0ABR5ALF0_9BACL</name>
<evidence type="ECO:0000313" key="2">
    <source>
        <dbReference type="Proteomes" id="UP000031967"/>
    </source>
</evidence>
<dbReference type="EMBL" id="JXAK01000012">
    <property type="protein sequence ID" value="KIL41187.1"/>
    <property type="molecule type" value="Genomic_DNA"/>
</dbReference>
<dbReference type="RefSeq" id="WP_041047278.1">
    <property type="nucleotide sequence ID" value="NZ_JXAK01000012.1"/>
</dbReference>